<dbReference type="InterPro" id="IPR032675">
    <property type="entry name" value="LRR_dom_sf"/>
</dbReference>
<comment type="caution">
    <text evidence="1">The sequence shown here is derived from an EMBL/GenBank/DDBJ whole genome shotgun (WGS) entry which is preliminary data.</text>
</comment>
<dbReference type="Pfam" id="PF13516">
    <property type="entry name" value="LRR_6"/>
    <property type="match status" value="2"/>
</dbReference>
<dbReference type="Proteomes" id="UP001150062">
    <property type="component" value="Unassembled WGS sequence"/>
</dbReference>
<sequence length="600" mass="68922">MTNKSVAASCRTLSLKERIFVQELVDSVNEKVSYMAWVRKRKIKNEKLLRVEDRILVITQYRILTIGKRRGGVNKKICRNGHFFDLKKIHRFSINHMIVEFKTFVIDCFTDQSDDFISSIFKNYYPLVEGFPKDHKLIFEGNDEKVSQFQTQPNSIGKGFLKTYQGWCNYYQLQENQKIMDRIENDIIRSEDVEKQTVLDLSFLSEVLEISKDSKILLPISMALRFNKHFKEIYLSKVKIRTILSNFSQPIAHSNIIQKITFSKLKISEGFNSLGEAFCNQQLPLTFLDLSSNKMSDSNMKMFANGIEKLNSGLTYLDLSSNHLNPNSISILINALTKNKKHHNITHLNLSRNKFGNKGSLNFKNYLKTLKSNNKLNYLNLSNCKISLSLIVNSIIENKQTNCLKYLYQTSAAPGTYCLCCWATDHFIALAVDDDRMGWKVLQSRRGRCSGTMGGLRWMTEGFTNGDAVALYDNSIMLLTKRRDWNYIVHISMGSYIMILNAAIHPENTGGLKVIRSTKIFSILIFHRLTAIRSDLSALWKMDLLSDFYAGGEINKFRGITQAPFLSGCLLTITISKLKENVMRMMSETIYPRSLLLLSR</sequence>
<evidence type="ECO:0000313" key="2">
    <source>
        <dbReference type="Proteomes" id="UP001150062"/>
    </source>
</evidence>
<gene>
    <name evidence="1" type="ORF">M0813_29056</name>
</gene>
<dbReference type="Gene3D" id="3.80.10.10">
    <property type="entry name" value="Ribonuclease Inhibitor"/>
    <property type="match status" value="1"/>
</dbReference>
<dbReference type="InterPro" id="IPR051279">
    <property type="entry name" value="PP1-Reg/Actin-Interact_Protein"/>
</dbReference>
<dbReference type="EMBL" id="JAOAOG010000266">
    <property type="protein sequence ID" value="KAJ6235076.1"/>
    <property type="molecule type" value="Genomic_DNA"/>
</dbReference>
<dbReference type="PANTHER" id="PTHR24112">
    <property type="entry name" value="LEUCINE-RICH REPEAT, ISOFORM F-RELATED"/>
    <property type="match status" value="1"/>
</dbReference>
<evidence type="ECO:0000313" key="1">
    <source>
        <dbReference type="EMBL" id="KAJ6235076.1"/>
    </source>
</evidence>
<proteinExistence type="predicted"/>
<accession>A0ABQ8XR26</accession>
<dbReference type="SUPFAM" id="SSF52047">
    <property type="entry name" value="RNI-like"/>
    <property type="match status" value="1"/>
</dbReference>
<dbReference type="InterPro" id="IPR001611">
    <property type="entry name" value="Leu-rich_rpt"/>
</dbReference>
<name>A0ABQ8XR26_9EUKA</name>
<reference evidence="1" key="1">
    <citation type="submission" date="2022-08" db="EMBL/GenBank/DDBJ databases">
        <title>Novel sulfate-reducing endosymbionts in the free-living metamonad Anaeramoeba.</title>
        <authorList>
            <person name="Jerlstrom-Hultqvist J."/>
            <person name="Cepicka I."/>
            <person name="Gallot-Lavallee L."/>
            <person name="Salas-Leiva D."/>
            <person name="Curtis B.A."/>
            <person name="Zahonova K."/>
            <person name="Pipaliya S."/>
            <person name="Dacks J."/>
            <person name="Roger A.J."/>
        </authorList>
    </citation>
    <scope>NUCLEOTIDE SEQUENCE</scope>
    <source>
        <strain evidence="1">Schooner1</strain>
    </source>
</reference>
<dbReference type="PANTHER" id="PTHR24112:SF66">
    <property type="entry name" value="LEUCINE-RICH REPEAT, ISOFORM F"/>
    <property type="match status" value="1"/>
</dbReference>
<organism evidence="1 2">
    <name type="scientific">Anaeramoeba flamelloides</name>
    <dbReference type="NCBI Taxonomy" id="1746091"/>
    <lineage>
        <taxon>Eukaryota</taxon>
        <taxon>Metamonada</taxon>
        <taxon>Anaeramoebidae</taxon>
        <taxon>Anaeramoeba</taxon>
    </lineage>
</organism>
<keyword evidence="2" id="KW-1185">Reference proteome</keyword>
<protein>
    <submittedName>
        <fullName evidence="1">Leucine-rich repeat</fullName>
    </submittedName>
</protein>